<protein>
    <submittedName>
        <fullName evidence="1">Uncharacterized protein</fullName>
    </submittedName>
</protein>
<proteinExistence type="predicted"/>
<name>A0A0E9Q6G3_ANGAN</name>
<organism evidence="1">
    <name type="scientific">Anguilla anguilla</name>
    <name type="common">European freshwater eel</name>
    <name type="synonym">Muraena anguilla</name>
    <dbReference type="NCBI Taxonomy" id="7936"/>
    <lineage>
        <taxon>Eukaryota</taxon>
        <taxon>Metazoa</taxon>
        <taxon>Chordata</taxon>
        <taxon>Craniata</taxon>
        <taxon>Vertebrata</taxon>
        <taxon>Euteleostomi</taxon>
        <taxon>Actinopterygii</taxon>
        <taxon>Neopterygii</taxon>
        <taxon>Teleostei</taxon>
        <taxon>Anguilliformes</taxon>
        <taxon>Anguillidae</taxon>
        <taxon>Anguilla</taxon>
    </lineage>
</organism>
<evidence type="ECO:0000313" key="1">
    <source>
        <dbReference type="EMBL" id="JAH11708.1"/>
    </source>
</evidence>
<reference evidence="1" key="2">
    <citation type="journal article" date="2015" name="Fish Shellfish Immunol.">
        <title>Early steps in the European eel (Anguilla anguilla)-Vibrio vulnificus interaction in the gills: Role of the RtxA13 toxin.</title>
        <authorList>
            <person name="Callol A."/>
            <person name="Pajuelo D."/>
            <person name="Ebbesson L."/>
            <person name="Teles M."/>
            <person name="MacKenzie S."/>
            <person name="Amaro C."/>
        </authorList>
    </citation>
    <scope>NUCLEOTIDE SEQUENCE</scope>
</reference>
<sequence>MLAFCDLRSDTAVWQVAGEAAVFELIWLNASLGFLRFLKTWQAVRHSLIRMLLFHPAPPAKHTRSVKDVSG</sequence>
<accession>A0A0E9Q6G3</accession>
<dbReference type="AlphaFoldDB" id="A0A0E9Q6G3"/>
<dbReference type="EMBL" id="GBXM01096869">
    <property type="protein sequence ID" value="JAH11708.1"/>
    <property type="molecule type" value="Transcribed_RNA"/>
</dbReference>
<reference evidence="1" key="1">
    <citation type="submission" date="2014-11" db="EMBL/GenBank/DDBJ databases">
        <authorList>
            <person name="Amaro Gonzalez C."/>
        </authorList>
    </citation>
    <scope>NUCLEOTIDE SEQUENCE</scope>
</reference>